<organism evidence="2 3">
    <name type="scientific">Phytophthora pseudosyringae</name>
    <dbReference type="NCBI Taxonomy" id="221518"/>
    <lineage>
        <taxon>Eukaryota</taxon>
        <taxon>Sar</taxon>
        <taxon>Stramenopiles</taxon>
        <taxon>Oomycota</taxon>
        <taxon>Peronosporomycetes</taxon>
        <taxon>Peronosporales</taxon>
        <taxon>Peronosporaceae</taxon>
        <taxon>Phytophthora</taxon>
    </lineage>
</organism>
<protein>
    <submittedName>
        <fullName evidence="2">Uncharacterized protein</fullName>
    </submittedName>
</protein>
<evidence type="ECO:0000256" key="1">
    <source>
        <dbReference type="SAM" id="MobiDB-lite"/>
    </source>
</evidence>
<dbReference type="PANTHER" id="PTHR33129:SF3">
    <property type="entry name" value="HOT SPOT (RHS) PROTEIN, PUTATIVE-RELATED"/>
    <property type="match status" value="1"/>
</dbReference>
<dbReference type="AlphaFoldDB" id="A0A8T1WBW0"/>
<accession>A0A8T1WBW0</accession>
<reference evidence="2" key="1">
    <citation type="submission" date="2021-02" db="EMBL/GenBank/DDBJ databases">
        <authorList>
            <person name="Palmer J.M."/>
        </authorList>
    </citation>
    <scope>NUCLEOTIDE SEQUENCE</scope>
    <source>
        <strain evidence="2">SCRP734</strain>
    </source>
</reference>
<sequence>MQGQHSPYGYQQQSSSTPQQDSSPPPQVNFAECGTVEAMDPSELEEKAELIEERTETFPMELPMENRYLLPKYFVRIGTSVFYGYFFEHYKWKPKVTIITASFTIESRMQEDVVFRADGSVERSSRESHKVMDAARKAALERKDKVLYLYDGPPSFEPDIPSKMICFASPNEAWLRKVSKKLEACTLYMPLWGVEELVDAANSLQLEPEVTREKIEERFAIFGGVARGCLPNNEKFLSKRIEDLEKDIDGTDSLNIVRPISSACKGFGWHGIPKASE</sequence>
<dbReference type="OrthoDB" id="129223at2759"/>
<evidence type="ECO:0000313" key="2">
    <source>
        <dbReference type="EMBL" id="KAG7390751.1"/>
    </source>
</evidence>
<evidence type="ECO:0000313" key="3">
    <source>
        <dbReference type="Proteomes" id="UP000694044"/>
    </source>
</evidence>
<gene>
    <name evidence="2" type="ORF">PHYPSEUDO_006870</name>
</gene>
<name>A0A8T1WBW0_9STRA</name>
<dbReference type="PANTHER" id="PTHR33129">
    <property type="entry name" value="PROTEIN KINASE DOMAIN-CONTAINING PROTEIN-RELATED"/>
    <property type="match status" value="1"/>
</dbReference>
<feature type="region of interest" description="Disordered" evidence="1">
    <location>
        <begin position="1"/>
        <end position="30"/>
    </location>
</feature>
<dbReference type="EMBL" id="JAGDFM010000028">
    <property type="protein sequence ID" value="KAG7390751.1"/>
    <property type="molecule type" value="Genomic_DNA"/>
</dbReference>
<proteinExistence type="predicted"/>
<dbReference type="InterPro" id="IPR052980">
    <property type="entry name" value="Crinkler_effector"/>
</dbReference>
<feature type="compositionally biased region" description="Low complexity" evidence="1">
    <location>
        <begin position="1"/>
        <end position="22"/>
    </location>
</feature>
<keyword evidence="3" id="KW-1185">Reference proteome</keyword>
<comment type="caution">
    <text evidence="2">The sequence shown here is derived from an EMBL/GenBank/DDBJ whole genome shotgun (WGS) entry which is preliminary data.</text>
</comment>
<dbReference type="Proteomes" id="UP000694044">
    <property type="component" value="Unassembled WGS sequence"/>
</dbReference>